<feature type="domain" description="B box-type" evidence="8">
    <location>
        <begin position="125"/>
        <end position="169"/>
    </location>
</feature>
<dbReference type="SMART" id="SM00336">
    <property type="entry name" value="BBOX"/>
    <property type="match status" value="1"/>
</dbReference>
<dbReference type="PROSITE" id="PS50089">
    <property type="entry name" value="ZF_RING_2"/>
    <property type="match status" value="1"/>
</dbReference>
<dbReference type="InterPro" id="IPR000315">
    <property type="entry name" value="Znf_B-box"/>
</dbReference>
<proteinExistence type="predicted"/>
<dbReference type="InterPro" id="IPR017907">
    <property type="entry name" value="Znf_RING_CS"/>
</dbReference>
<dbReference type="PROSITE" id="PS50119">
    <property type="entry name" value="ZF_BBOX"/>
    <property type="match status" value="1"/>
</dbReference>
<keyword evidence="1" id="KW-0479">Metal-binding</keyword>
<feature type="region of interest" description="Disordered" evidence="6">
    <location>
        <begin position="422"/>
        <end position="543"/>
    </location>
</feature>
<feature type="domain" description="RING-type" evidence="7">
    <location>
        <begin position="32"/>
        <end position="93"/>
    </location>
</feature>
<evidence type="ECO:0000256" key="2">
    <source>
        <dbReference type="ARBA" id="ARBA00022771"/>
    </source>
</evidence>
<evidence type="ECO:0000256" key="6">
    <source>
        <dbReference type="SAM" id="MobiDB-lite"/>
    </source>
</evidence>
<feature type="compositionally biased region" description="Polar residues" evidence="6">
    <location>
        <begin position="427"/>
        <end position="436"/>
    </location>
</feature>
<dbReference type="InterPro" id="IPR027370">
    <property type="entry name" value="Znf-RING_euk"/>
</dbReference>
<name>V4AKD8_LOTGI</name>
<dbReference type="InterPro" id="IPR047153">
    <property type="entry name" value="TRIM45/56/19-like"/>
</dbReference>
<dbReference type="GO" id="GO:0005654">
    <property type="term" value="C:nucleoplasm"/>
    <property type="evidence" value="ECO:0007669"/>
    <property type="project" value="TreeGrafter"/>
</dbReference>
<dbReference type="OMA" id="SVTENRQ"/>
<dbReference type="KEGG" id="lgi:LOTGIDRAFT_153495"/>
<dbReference type="Pfam" id="PF00643">
    <property type="entry name" value="zf-B_box"/>
    <property type="match status" value="1"/>
</dbReference>
<keyword evidence="3" id="KW-0862">Zinc</keyword>
<sequence>MAETDSTDATDSTGSRNLIVDSASFEEQFLRCQVCREKYDREARPPKSLPCNHTFCQPCLKQVFDHGQPASRRERPLWAGENREGTLKCPTCRVEIYLSRSEIKKLPSDHRVIQMIDFMAQAITKTQNSCSKHERQPINFFCRTCLLPVCRDCTVLDHKEQQGHVIVDVTDALNETSEEFTALENKSRELLDKMKQRSDSLANGSKWLDIFERKIKGEIKDTFIEYRLLLERRQDSQVDILKKFIKEQKESMRKRFDDLNDKGTELQKLYDTFKHARSTNDVRQLFTINQNIQEQEENFKKEAETSDEDLYVSYKFEVENEGSFLAEMSGLGEVISKKDKTISEPVPRHQLMLFDMEEQQDEERRNLSQVPIDCDFLSSPTGEMPSGFSGVSDLNDEDDEEDMSIYPMMDARRLTRLIETEYPQFNDGDSSDNSPTRSRDRHAGQYGYRAILTPDNEETAQRPLRGRSRRSGSGSTLSQGLLTPEPPRGTNRSGQSNGSRSSSGGSGTGSSRARHSNATTTADLTARIQNLLQASRNAQEETS</sequence>
<dbReference type="GO" id="GO:0045087">
    <property type="term" value="P:innate immune response"/>
    <property type="evidence" value="ECO:0007669"/>
    <property type="project" value="TreeGrafter"/>
</dbReference>
<dbReference type="AlphaFoldDB" id="V4AKD8"/>
<evidence type="ECO:0000256" key="5">
    <source>
        <dbReference type="SAM" id="Coils"/>
    </source>
</evidence>
<dbReference type="OrthoDB" id="654191at2759"/>
<accession>V4AKD8</accession>
<dbReference type="RefSeq" id="XP_009055626.1">
    <property type="nucleotide sequence ID" value="XM_009057378.1"/>
</dbReference>
<evidence type="ECO:0000256" key="3">
    <source>
        <dbReference type="ARBA" id="ARBA00022833"/>
    </source>
</evidence>
<dbReference type="SMART" id="SM00184">
    <property type="entry name" value="RING"/>
    <property type="match status" value="1"/>
</dbReference>
<keyword evidence="2 4" id="KW-0863">Zinc-finger</keyword>
<dbReference type="PROSITE" id="PS00518">
    <property type="entry name" value="ZF_RING_1"/>
    <property type="match status" value="1"/>
</dbReference>
<gene>
    <name evidence="9" type="ORF">LOTGIDRAFT_153495</name>
</gene>
<evidence type="ECO:0000259" key="7">
    <source>
        <dbReference type="PROSITE" id="PS50089"/>
    </source>
</evidence>
<dbReference type="CTD" id="20235990"/>
<evidence type="ECO:0008006" key="11">
    <source>
        <dbReference type="Google" id="ProtNLM"/>
    </source>
</evidence>
<feature type="region of interest" description="Disordered" evidence="6">
    <location>
        <begin position="377"/>
        <end position="399"/>
    </location>
</feature>
<dbReference type="GO" id="GO:0061630">
    <property type="term" value="F:ubiquitin protein ligase activity"/>
    <property type="evidence" value="ECO:0007669"/>
    <property type="project" value="TreeGrafter"/>
</dbReference>
<dbReference type="Proteomes" id="UP000030746">
    <property type="component" value="Unassembled WGS sequence"/>
</dbReference>
<feature type="compositionally biased region" description="Low complexity" evidence="6">
    <location>
        <begin position="471"/>
        <end position="503"/>
    </location>
</feature>
<evidence type="ECO:0000259" key="8">
    <source>
        <dbReference type="PROSITE" id="PS50119"/>
    </source>
</evidence>
<reference evidence="9 10" key="1">
    <citation type="journal article" date="2013" name="Nature">
        <title>Insights into bilaterian evolution from three spiralian genomes.</title>
        <authorList>
            <person name="Simakov O."/>
            <person name="Marletaz F."/>
            <person name="Cho S.J."/>
            <person name="Edsinger-Gonzales E."/>
            <person name="Havlak P."/>
            <person name="Hellsten U."/>
            <person name="Kuo D.H."/>
            <person name="Larsson T."/>
            <person name="Lv J."/>
            <person name="Arendt D."/>
            <person name="Savage R."/>
            <person name="Osoegawa K."/>
            <person name="de Jong P."/>
            <person name="Grimwood J."/>
            <person name="Chapman J.A."/>
            <person name="Shapiro H."/>
            <person name="Aerts A."/>
            <person name="Otillar R.P."/>
            <person name="Terry A.Y."/>
            <person name="Boore J.L."/>
            <person name="Grigoriev I.V."/>
            <person name="Lindberg D.R."/>
            <person name="Seaver E.C."/>
            <person name="Weisblat D.A."/>
            <person name="Putnam N.H."/>
            <person name="Rokhsar D.S."/>
        </authorList>
    </citation>
    <scope>NUCLEOTIDE SEQUENCE [LARGE SCALE GENOMIC DNA]</scope>
</reference>
<dbReference type="PANTHER" id="PTHR25462">
    <property type="entry name" value="BONUS, ISOFORM C-RELATED"/>
    <property type="match status" value="1"/>
</dbReference>
<dbReference type="InterPro" id="IPR013083">
    <property type="entry name" value="Znf_RING/FYVE/PHD"/>
</dbReference>
<dbReference type="HOGENOM" id="CLU_037368_0_0_1"/>
<keyword evidence="10" id="KW-1185">Reference proteome</keyword>
<protein>
    <recommendedName>
        <fullName evidence="11">RING-type domain-containing protein</fullName>
    </recommendedName>
</protein>
<dbReference type="SUPFAM" id="SSF57850">
    <property type="entry name" value="RING/U-box"/>
    <property type="match status" value="1"/>
</dbReference>
<feature type="coiled-coil region" evidence="5">
    <location>
        <begin position="166"/>
        <end position="193"/>
    </location>
</feature>
<dbReference type="EMBL" id="KB201890">
    <property type="protein sequence ID" value="ESO94016.1"/>
    <property type="molecule type" value="Genomic_DNA"/>
</dbReference>
<dbReference type="GO" id="GO:0060340">
    <property type="term" value="P:positive regulation of type I interferon-mediated signaling pathway"/>
    <property type="evidence" value="ECO:0007669"/>
    <property type="project" value="TreeGrafter"/>
</dbReference>
<feature type="compositionally biased region" description="Polar residues" evidence="6">
    <location>
        <begin position="516"/>
        <end position="543"/>
    </location>
</feature>
<evidence type="ECO:0000313" key="9">
    <source>
        <dbReference type="EMBL" id="ESO94016.1"/>
    </source>
</evidence>
<evidence type="ECO:0000313" key="10">
    <source>
        <dbReference type="Proteomes" id="UP000030746"/>
    </source>
</evidence>
<dbReference type="Gene3D" id="3.30.40.10">
    <property type="entry name" value="Zinc/RING finger domain, C3HC4 (zinc finger)"/>
    <property type="match status" value="1"/>
</dbReference>
<evidence type="ECO:0000256" key="4">
    <source>
        <dbReference type="PROSITE-ProRule" id="PRU00024"/>
    </source>
</evidence>
<dbReference type="Gene3D" id="3.30.160.60">
    <property type="entry name" value="Classic Zinc Finger"/>
    <property type="match status" value="1"/>
</dbReference>
<keyword evidence="5" id="KW-0175">Coiled coil</keyword>
<dbReference type="Pfam" id="PF13445">
    <property type="entry name" value="zf-RING_UBOX"/>
    <property type="match status" value="1"/>
</dbReference>
<dbReference type="InterPro" id="IPR001841">
    <property type="entry name" value="Znf_RING"/>
</dbReference>
<evidence type="ECO:0000256" key="1">
    <source>
        <dbReference type="ARBA" id="ARBA00022723"/>
    </source>
</evidence>
<dbReference type="GO" id="GO:0008270">
    <property type="term" value="F:zinc ion binding"/>
    <property type="evidence" value="ECO:0007669"/>
    <property type="project" value="UniProtKB-KW"/>
</dbReference>
<dbReference type="PANTHER" id="PTHR25462:SF299">
    <property type="entry name" value="E3 UBIQUITIN-PROTEIN LIGASE TRIM56"/>
    <property type="match status" value="1"/>
</dbReference>
<dbReference type="GeneID" id="20235990"/>
<organism evidence="9 10">
    <name type="scientific">Lottia gigantea</name>
    <name type="common">Giant owl limpet</name>
    <dbReference type="NCBI Taxonomy" id="225164"/>
    <lineage>
        <taxon>Eukaryota</taxon>
        <taxon>Metazoa</taxon>
        <taxon>Spiralia</taxon>
        <taxon>Lophotrochozoa</taxon>
        <taxon>Mollusca</taxon>
        <taxon>Gastropoda</taxon>
        <taxon>Patellogastropoda</taxon>
        <taxon>Lottioidea</taxon>
        <taxon>Lottiidae</taxon>
        <taxon>Lottia</taxon>
    </lineage>
</organism>
<dbReference type="SUPFAM" id="SSF57845">
    <property type="entry name" value="B-box zinc-binding domain"/>
    <property type="match status" value="1"/>
</dbReference>